<organism evidence="6 7">
    <name type="scientific">Dictyocaulus viviparus</name>
    <name type="common">Bovine lungworm</name>
    <dbReference type="NCBI Taxonomy" id="29172"/>
    <lineage>
        <taxon>Eukaryota</taxon>
        <taxon>Metazoa</taxon>
        <taxon>Ecdysozoa</taxon>
        <taxon>Nematoda</taxon>
        <taxon>Chromadorea</taxon>
        <taxon>Rhabditida</taxon>
        <taxon>Rhabditina</taxon>
        <taxon>Rhabditomorpha</taxon>
        <taxon>Strongyloidea</taxon>
        <taxon>Metastrongylidae</taxon>
        <taxon>Dictyocaulus</taxon>
    </lineage>
</organism>
<evidence type="ECO:0000256" key="2">
    <source>
        <dbReference type="ARBA" id="ARBA00022793"/>
    </source>
</evidence>
<comment type="similarity">
    <text evidence="5">Belongs to the group II decarboxylase family.</text>
</comment>
<dbReference type="GO" id="GO:0005737">
    <property type="term" value="C:cytoplasm"/>
    <property type="evidence" value="ECO:0007669"/>
    <property type="project" value="TreeGrafter"/>
</dbReference>
<reference evidence="6 7" key="1">
    <citation type="submission" date="2013-11" db="EMBL/GenBank/DDBJ databases">
        <title>Draft genome of the bovine lungworm Dictyocaulus viviparus.</title>
        <authorList>
            <person name="Mitreva M."/>
        </authorList>
    </citation>
    <scope>NUCLEOTIDE SEQUENCE [LARGE SCALE GENOMIC DNA]</scope>
    <source>
        <strain evidence="6 7">HannoverDv2000</strain>
    </source>
</reference>
<protein>
    <submittedName>
        <fullName evidence="6">Uncharacterized protein</fullName>
    </submittedName>
</protein>
<dbReference type="Gene3D" id="3.40.640.10">
    <property type="entry name" value="Type I PLP-dependent aspartate aminotransferase-like (Major domain)"/>
    <property type="match status" value="1"/>
</dbReference>
<dbReference type="GO" id="GO:0016831">
    <property type="term" value="F:carboxy-lyase activity"/>
    <property type="evidence" value="ECO:0007669"/>
    <property type="project" value="UniProtKB-KW"/>
</dbReference>
<keyword evidence="4 5" id="KW-0456">Lyase</keyword>
<name>A0A0D8X589_DICVI</name>
<keyword evidence="7" id="KW-1185">Reference proteome</keyword>
<keyword evidence="2" id="KW-0210">Decarboxylase</keyword>
<dbReference type="GO" id="GO:0019752">
    <property type="term" value="P:carboxylic acid metabolic process"/>
    <property type="evidence" value="ECO:0007669"/>
    <property type="project" value="InterPro"/>
</dbReference>
<dbReference type="InterPro" id="IPR015424">
    <property type="entry name" value="PyrdxlP-dep_Trfase"/>
</dbReference>
<evidence type="ECO:0000256" key="3">
    <source>
        <dbReference type="ARBA" id="ARBA00022898"/>
    </source>
</evidence>
<dbReference type="EMBL" id="KN722002">
    <property type="protein sequence ID" value="KJH39680.1"/>
    <property type="molecule type" value="Genomic_DNA"/>
</dbReference>
<evidence type="ECO:0000256" key="1">
    <source>
        <dbReference type="ARBA" id="ARBA00001933"/>
    </source>
</evidence>
<evidence type="ECO:0000256" key="4">
    <source>
        <dbReference type="ARBA" id="ARBA00023239"/>
    </source>
</evidence>
<dbReference type="InterPro" id="IPR010977">
    <property type="entry name" value="Aromatic_deC"/>
</dbReference>
<evidence type="ECO:0000313" key="7">
    <source>
        <dbReference type="Proteomes" id="UP000053766"/>
    </source>
</evidence>
<gene>
    <name evidence="6" type="ORF">DICVIV_14438</name>
</gene>
<sequence length="81" mass="8771">MLKDSIVDMQLSNVQDSCPALAELEHAMVNWVGRALGIPEAFLFQDCPESSQGGGTMTESGSDAIFCALLAARQWKINQVQ</sequence>
<dbReference type="Proteomes" id="UP000053766">
    <property type="component" value="Unassembled WGS sequence"/>
</dbReference>
<accession>A0A0D8X589</accession>
<dbReference type="PANTHER" id="PTHR11999:SF70">
    <property type="entry name" value="MIP05841P"/>
    <property type="match status" value="1"/>
</dbReference>
<dbReference type="SUPFAM" id="SSF53383">
    <property type="entry name" value="PLP-dependent transferases"/>
    <property type="match status" value="1"/>
</dbReference>
<dbReference type="PANTHER" id="PTHR11999">
    <property type="entry name" value="GROUP II PYRIDOXAL-5-PHOSPHATE DECARBOXYLASE"/>
    <property type="match status" value="1"/>
</dbReference>
<dbReference type="Pfam" id="PF00282">
    <property type="entry name" value="Pyridoxal_deC"/>
    <property type="match status" value="1"/>
</dbReference>
<dbReference type="GO" id="GO:0030170">
    <property type="term" value="F:pyridoxal phosphate binding"/>
    <property type="evidence" value="ECO:0007669"/>
    <property type="project" value="InterPro"/>
</dbReference>
<reference evidence="7" key="2">
    <citation type="journal article" date="2016" name="Sci. Rep.">
        <title>Dictyocaulus viviparus genome, variome and transcriptome elucidate lungworm biology and support future intervention.</title>
        <authorList>
            <person name="McNulty S.N."/>
            <person name="Strube C."/>
            <person name="Rosa B.A."/>
            <person name="Martin J.C."/>
            <person name="Tyagi R."/>
            <person name="Choi Y.J."/>
            <person name="Wang Q."/>
            <person name="Hallsworth Pepin K."/>
            <person name="Zhang X."/>
            <person name="Ozersky P."/>
            <person name="Wilson R.K."/>
            <person name="Sternberg P.W."/>
            <person name="Gasser R.B."/>
            <person name="Mitreva M."/>
        </authorList>
    </citation>
    <scope>NUCLEOTIDE SEQUENCE [LARGE SCALE GENOMIC DNA]</scope>
    <source>
        <strain evidence="7">HannoverDv2000</strain>
    </source>
</reference>
<evidence type="ECO:0000256" key="5">
    <source>
        <dbReference type="RuleBase" id="RU000382"/>
    </source>
</evidence>
<dbReference type="STRING" id="29172.A0A0D8X589"/>
<proteinExistence type="inferred from homology"/>
<dbReference type="AlphaFoldDB" id="A0A0D8X589"/>
<keyword evidence="3 5" id="KW-0663">Pyridoxal phosphate</keyword>
<comment type="cofactor">
    <cofactor evidence="1 5">
        <name>pyridoxal 5'-phosphate</name>
        <dbReference type="ChEBI" id="CHEBI:597326"/>
    </cofactor>
</comment>
<dbReference type="InterPro" id="IPR002129">
    <property type="entry name" value="PyrdxlP-dep_de-COase"/>
</dbReference>
<dbReference type="InterPro" id="IPR015421">
    <property type="entry name" value="PyrdxlP-dep_Trfase_major"/>
</dbReference>
<dbReference type="OrthoDB" id="639767at2759"/>
<evidence type="ECO:0000313" key="6">
    <source>
        <dbReference type="EMBL" id="KJH39680.1"/>
    </source>
</evidence>